<sequence>MATLSHHWLHPMMMLSWTSSDCFGTRRTVMVGTIRYGSSVDTVVVGGGRLAISIIVCLQRQIRRHSGF</sequence>
<dbReference type="AlphaFoldDB" id="A0A2M4CF21"/>
<organism evidence="1">
    <name type="scientific">Anopheles marajoara</name>
    <dbReference type="NCBI Taxonomy" id="58244"/>
    <lineage>
        <taxon>Eukaryota</taxon>
        <taxon>Metazoa</taxon>
        <taxon>Ecdysozoa</taxon>
        <taxon>Arthropoda</taxon>
        <taxon>Hexapoda</taxon>
        <taxon>Insecta</taxon>
        <taxon>Pterygota</taxon>
        <taxon>Neoptera</taxon>
        <taxon>Endopterygota</taxon>
        <taxon>Diptera</taxon>
        <taxon>Nematocera</taxon>
        <taxon>Culicoidea</taxon>
        <taxon>Culicidae</taxon>
        <taxon>Anophelinae</taxon>
        <taxon>Anopheles</taxon>
    </lineage>
</organism>
<evidence type="ECO:0000313" key="1">
    <source>
        <dbReference type="EMBL" id="MBW63937.1"/>
    </source>
</evidence>
<accession>A0A2M4CF21</accession>
<proteinExistence type="predicted"/>
<name>A0A2M4CF21_9DIPT</name>
<protein>
    <submittedName>
        <fullName evidence="1">Putative secreted protein</fullName>
    </submittedName>
</protein>
<dbReference type="EMBL" id="GGFJ01014796">
    <property type="protein sequence ID" value="MBW63937.1"/>
    <property type="molecule type" value="Transcribed_RNA"/>
</dbReference>
<reference evidence="1" key="1">
    <citation type="submission" date="2018-01" db="EMBL/GenBank/DDBJ databases">
        <title>An insight into the sialome of Amazonian anophelines.</title>
        <authorList>
            <person name="Ribeiro J.M."/>
            <person name="Scarpassa V."/>
            <person name="Calvo E."/>
        </authorList>
    </citation>
    <scope>NUCLEOTIDE SEQUENCE</scope>
    <source>
        <tissue evidence="1">Salivary glands</tissue>
    </source>
</reference>